<evidence type="ECO:0000313" key="2">
    <source>
        <dbReference type="Proteomes" id="UP000287651"/>
    </source>
</evidence>
<sequence>MCDLYGARVCTKDEPFMAMHMVDLPEALSIATMEPRWASLTSDSQVHAVELVGEVERLKVELGASQWSLKETQGGIEWWRMSHSTSLESRDSSVDNTGGRGDASQGTVPYIQEGEGGHHPIQGVTPVYTRAIEVKASHLPIRVSNCPRVFPSEVTQPQVKQDPFADLLKDQNVPRETRVPFDNSVEARPLAPQ</sequence>
<accession>A0A427B4D4</accession>
<protein>
    <submittedName>
        <fullName evidence="1">Uncharacterized protein</fullName>
    </submittedName>
</protein>
<comment type="caution">
    <text evidence="1">The sequence shown here is derived from an EMBL/GenBank/DDBJ whole genome shotgun (WGS) entry which is preliminary data.</text>
</comment>
<evidence type="ECO:0000313" key="1">
    <source>
        <dbReference type="EMBL" id="RRT83332.1"/>
    </source>
</evidence>
<dbReference type="EMBL" id="AMZH03000513">
    <property type="protein sequence ID" value="RRT83332.1"/>
    <property type="molecule type" value="Genomic_DNA"/>
</dbReference>
<dbReference type="Proteomes" id="UP000287651">
    <property type="component" value="Unassembled WGS sequence"/>
</dbReference>
<proteinExistence type="predicted"/>
<organism evidence="1 2">
    <name type="scientific">Ensete ventricosum</name>
    <name type="common">Abyssinian banana</name>
    <name type="synonym">Musa ensete</name>
    <dbReference type="NCBI Taxonomy" id="4639"/>
    <lineage>
        <taxon>Eukaryota</taxon>
        <taxon>Viridiplantae</taxon>
        <taxon>Streptophyta</taxon>
        <taxon>Embryophyta</taxon>
        <taxon>Tracheophyta</taxon>
        <taxon>Spermatophyta</taxon>
        <taxon>Magnoliopsida</taxon>
        <taxon>Liliopsida</taxon>
        <taxon>Zingiberales</taxon>
        <taxon>Musaceae</taxon>
        <taxon>Ensete</taxon>
    </lineage>
</organism>
<dbReference type="AlphaFoldDB" id="A0A427B4D4"/>
<gene>
    <name evidence="1" type="ORF">B296_00002058</name>
</gene>
<reference evidence="1 2" key="1">
    <citation type="journal article" date="2014" name="Agronomy (Basel)">
        <title>A Draft Genome Sequence for Ensete ventricosum, the Drought-Tolerant Tree Against Hunger.</title>
        <authorList>
            <person name="Harrison J."/>
            <person name="Moore K.A."/>
            <person name="Paszkiewicz K."/>
            <person name="Jones T."/>
            <person name="Grant M."/>
            <person name="Ambacheew D."/>
            <person name="Muzemil S."/>
            <person name="Studholme D.J."/>
        </authorList>
    </citation>
    <scope>NUCLEOTIDE SEQUENCE [LARGE SCALE GENOMIC DNA]</scope>
</reference>
<name>A0A427B4D4_ENSVE</name>